<protein>
    <submittedName>
        <fullName evidence="2">Unnamed protein product</fullName>
    </submittedName>
</protein>
<proteinExistence type="predicted"/>
<name>A0A9W7CTL0_9STRA</name>
<evidence type="ECO:0000256" key="1">
    <source>
        <dbReference type="SAM" id="SignalP"/>
    </source>
</evidence>
<comment type="caution">
    <text evidence="2">The sequence shown here is derived from an EMBL/GenBank/DDBJ whole genome shotgun (WGS) entry which is preliminary data.</text>
</comment>
<keyword evidence="3" id="KW-1185">Reference proteome</keyword>
<accession>A0A9W7CTL0</accession>
<dbReference type="Proteomes" id="UP001165121">
    <property type="component" value="Unassembled WGS sequence"/>
</dbReference>
<feature type="signal peptide" evidence="1">
    <location>
        <begin position="1"/>
        <end position="20"/>
    </location>
</feature>
<dbReference type="AlphaFoldDB" id="A0A9W7CTL0"/>
<sequence>MRLSYIVLLAAASLMSTANASPAGKWLLRSQKTTDRGTARDEERGIKDVLDDLFYKLPNRFSRMKKEPSHQYAIFENWRKGLFTEDSAVKYMKDLGMKQDDIDHFITQYSNHVNAKGVFFA</sequence>
<organism evidence="2 3">
    <name type="scientific">Phytophthora fragariaefolia</name>
    <dbReference type="NCBI Taxonomy" id="1490495"/>
    <lineage>
        <taxon>Eukaryota</taxon>
        <taxon>Sar</taxon>
        <taxon>Stramenopiles</taxon>
        <taxon>Oomycota</taxon>
        <taxon>Peronosporomycetes</taxon>
        <taxon>Peronosporales</taxon>
        <taxon>Peronosporaceae</taxon>
        <taxon>Phytophthora</taxon>
    </lineage>
</organism>
<evidence type="ECO:0000313" key="3">
    <source>
        <dbReference type="Proteomes" id="UP001165121"/>
    </source>
</evidence>
<dbReference type="EMBL" id="BSXT01001324">
    <property type="protein sequence ID" value="GMF41237.1"/>
    <property type="molecule type" value="Genomic_DNA"/>
</dbReference>
<keyword evidence="1" id="KW-0732">Signal</keyword>
<feature type="chain" id="PRO_5040820894" evidence="1">
    <location>
        <begin position="21"/>
        <end position="121"/>
    </location>
</feature>
<reference evidence="2" key="1">
    <citation type="submission" date="2023-04" db="EMBL/GenBank/DDBJ databases">
        <title>Phytophthora fragariaefolia NBRC 109709.</title>
        <authorList>
            <person name="Ichikawa N."/>
            <person name="Sato H."/>
            <person name="Tonouchi N."/>
        </authorList>
    </citation>
    <scope>NUCLEOTIDE SEQUENCE</scope>
    <source>
        <strain evidence="2">NBRC 109709</strain>
    </source>
</reference>
<gene>
    <name evidence="2" type="ORF">Pfra01_001296600</name>
</gene>
<evidence type="ECO:0000313" key="2">
    <source>
        <dbReference type="EMBL" id="GMF41237.1"/>
    </source>
</evidence>